<reference evidence="3 4" key="1">
    <citation type="submission" date="2020-10" db="EMBL/GenBank/DDBJ databases">
        <title>The Coptis chinensis genome and diversification of protoberbering-type alkaloids.</title>
        <authorList>
            <person name="Wang B."/>
            <person name="Shu S."/>
            <person name="Song C."/>
            <person name="Liu Y."/>
        </authorList>
    </citation>
    <scope>NUCLEOTIDE SEQUENCE [LARGE SCALE GENOMIC DNA]</scope>
    <source>
        <strain evidence="3">HL-2020</strain>
        <tissue evidence="3">Leaf</tissue>
    </source>
</reference>
<dbReference type="EMBL" id="JADFTS010000002">
    <property type="protein sequence ID" value="KAF9622389.1"/>
    <property type="molecule type" value="Genomic_DNA"/>
</dbReference>
<dbReference type="OrthoDB" id="1149618at2759"/>
<dbReference type="InterPro" id="IPR058580">
    <property type="entry name" value="DUF2828"/>
</dbReference>
<dbReference type="PANTHER" id="PTHR31373">
    <property type="entry name" value="OS06G0652100 PROTEIN"/>
    <property type="match status" value="1"/>
</dbReference>
<dbReference type="InterPro" id="IPR011205">
    <property type="entry name" value="UCP015417_vWA"/>
</dbReference>
<keyword evidence="4" id="KW-1185">Reference proteome</keyword>
<dbReference type="SUPFAM" id="SSF53300">
    <property type="entry name" value="vWA-like"/>
    <property type="match status" value="1"/>
</dbReference>
<dbReference type="InterPro" id="IPR036465">
    <property type="entry name" value="vWFA_dom_sf"/>
</dbReference>
<accession>A0A835MCU6</accession>
<proteinExistence type="predicted"/>
<evidence type="ECO:0000259" key="1">
    <source>
        <dbReference type="Pfam" id="PF11443"/>
    </source>
</evidence>
<evidence type="ECO:0000313" key="3">
    <source>
        <dbReference type="EMBL" id="KAF9622389.1"/>
    </source>
</evidence>
<dbReference type="PIRSF" id="PIRSF015417">
    <property type="entry name" value="T31B5_30_vWA"/>
    <property type="match status" value="1"/>
</dbReference>
<dbReference type="InterPro" id="IPR056690">
    <property type="entry name" value="DUF7788"/>
</dbReference>
<protein>
    <submittedName>
        <fullName evidence="3">Uncharacterized protein</fullName>
    </submittedName>
</protein>
<name>A0A835MCU6_9MAGN</name>
<dbReference type="Pfam" id="PF25043">
    <property type="entry name" value="DUF7788"/>
    <property type="match status" value="1"/>
</dbReference>
<dbReference type="AlphaFoldDB" id="A0A835MCU6"/>
<sequence length="646" mass="73533">MSSNQSSDVDDPMDAVPTKGLTETCSPTFLTTGNPCLDFFFHILPDTPSQDLIQRLELAWTHNPLTALKLVSHLRGVRGTGKSDKQGFYAAALWLHEHHPKTLALNVRWFAEFGYLKDLLEILYRILEGLDVRKVAKEERKDRVVYWKRGKRIERTEEVTIWKKGERVKVNKKICKNTSLSGTVKKGSESLLKDWVNENMKNLTIEEKKQKDDKDREKLTPKVLRKKKTTAMAEKALARYTNDPNYQFLHDQISALFAELLSSDIKCLKSEKYGKVSLAAKWCPSLDSSYDRSTLICESIAKKVFPRDSDPEYERIVESHYAFKVRNRLRKQVLVPLRQALELPEIYMAANKWNSLPYKRVASVAMKIYKGLFMEHDESRFTEYLEDVKKGNAKIAAGALLPHEILGKVVHTYGEEEEEDEKLDEVAELQWKRMVEDLSLKGKFKNCLAVCDVSGSMNGTPMDVCIALGILLSELSEHPWKGKLITFSENPTLQTIKGETLEEKKGFVRDMDWGANTDFQKAFDLILEVAVKGKLNASKMVKKVFVFSDMEFDVASANTWETDYEAIIRKFSEQGYGSVVPEIVFWNLRDSRSTPVAATQKGVALVSGYSKNLLTLFLGDDGQLNPEVIMESAISGEEYKKLAVFD</sequence>
<evidence type="ECO:0000313" key="4">
    <source>
        <dbReference type="Proteomes" id="UP000631114"/>
    </source>
</evidence>
<dbReference type="PANTHER" id="PTHR31373:SF27">
    <property type="entry name" value="TROVE DOMAIN-CONTAINING PROTEIN"/>
    <property type="match status" value="1"/>
</dbReference>
<dbReference type="Proteomes" id="UP000631114">
    <property type="component" value="Unassembled WGS sequence"/>
</dbReference>
<dbReference type="Gene3D" id="3.40.50.410">
    <property type="entry name" value="von Willebrand factor, type A domain"/>
    <property type="match status" value="1"/>
</dbReference>
<dbReference type="CDD" id="cd00198">
    <property type="entry name" value="vWFA"/>
    <property type="match status" value="1"/>
</dbReference>
<organism evidence="3 4">
    <name type="scientific">Coptis chinensis</name>
    <dbReference type="NCBI Taxonomy" id="261450"/>
    <lineage>
        <taxon>Eukaryota</taxon>
        <taxon>Viridiplantae</taxon>
        <taxon>Streptophyta</taxon>
        <taxon>Embryophyta</taxon>
        <taxon>Tracheophyta</taxon>
        <taxon>Spermatophyta</taxon>
        <taxon>Magnoliopsida</taxon>
        <taxon>Ranunculales</taxon>
        <taxon>Ranunculaceae</taxon>
        <taxon>Coptidoideae</taxon>
        <taxon>Coptis</taxon>
    </lineage>
</organism>
<dbReference type="Pfam" id="PF11443">
    <property type="entry name" value="DUF2828"/>
    <property type="match status" value="1"/>
</dbReference>
<feature type="domain" description="DUF2828" evidence="1">
    <location>
        <begin position="22"/>
        <end position="443"/>
    </location>
</feature>
<feature type="domain" description="DUF7788" evidence="2">
    <location>
        <begin position="446"/>
        <end position="627"/>
    </location>
</feature>
<comment type="caution">
    <text evidence="3">The sequence shown here is derived from an EMBL/GenBank/DDBJ whole genome shotgun (WGS) entry which is preliminary data.</text>
</comment>
<gene>
    <name evidence="3" type="ORF">IFM89_031192</name>
</gene>
<evidence type="ECO:0000259" key="2">
    <source>
        <dbReference type="Pfam" id="PF25043"/>
    </source>
</evidence>